<feature type="compositionally biased region" description="Basic and acidic residues" evidence="3">
    <location>
        <begin position="294"/>
        <end position="320"/>
    </location>
</feature>
<sequence>MIHPASRLEVVVHSRADGRSAVKSAAYCARASYRDERLGKRFRAGKRGGLLSHELINWDGDAATLWNRAEKAETRSNARVIRELRPSLPAELPLDEQVRLVRGFSLWLRDTYGVAVQADLHAPRFHDLKREQLHQAGKLAMSLEAYMECLFDAKQSNRNFHAHILMTTREVCSDTGSFGAKTRVLDDVKTGPNELLRMRQEWEKRTNASLERVGSAARVDLRSYKSMAAAGDAPEGLIAQDHLGPRRAARSRRLKEQGGDDSAAGRRREAIQKLNGLAWKSWLQLRALEREKSRDAAKVVAREREEARKKEADAQRRRLQDVQTGEEAEAALAQANQFDSTKTGSALAEAISWASRKADAPSSEQDDEFSEEVDLESFEPPPGPPAPEPVLQIQIVRVRGPRSR</sequence>
<protein>
    <submittedName>
        <fullName evidence="5">Conjugal transfer protein</fullName>
    </submittedName>
</protein>
<reference evidence="5 6" key="1">
    <citation type="submission" date="2018-04" db="EMBL/GenBank/DDBJ databases">
        <title>Pelagivirga bohaiensis gen. nov., sp. nov., a bacterium isolated from the Bohai Sea.</title>
        <authorList>
            <person name="Ji X."/>
        </authorList>
    </citation>
    <scope>NUCLEOTIDE SEQUENCE [LARGE SCALE GENOMIC DNA]</scope>
    <source>
        <strain evidence="5 6">BH-SD16</strain>
    </source>
</reference>
<dbReference type="Proteomes" id="UP000244817">
    <property type="component" value="Unassembled WGS sequence"/>
</dbReference>
<feature type="compositionally biased region" description="Acidic residues" evidence="3">
    <location>
        <begin position="364"/>
        <end position="377"/>
    </location>
</feature>
<evidence type="ECO:0000256" key="2">
    <source>
        <dbReference type="ARBA" id="ARBA00022971"/>
    </source>
</evidence>
<evidence type="ECO:0000256" key="1">
    <source>
        <dbReference type="ARBA" id="ARBA00010873"/>
    </source>
</evidence>
<proteinExistence type="inferred from homology"/>
<dbReference type="EMBL" id="QCYG01000011">
    <property type="protein sequence ID" value="PVA05449.1"/>
    <property type="molecule type" value="Genomic_DNA"/>
</dbReference>
<evidence type="ECO:0000313" key="5">
    <source>
        <dbReference type="EMBL" id="PVA05449.1"/>
    </source>
</evidence>
<comment type="similarity">
    <text evidence="1">Belongs to the MobA/MobL family.</text>
</comment>
<dbReference type="AlphaFoldDB" id="A0A2T7FTF5"/>
<dbReference type="OrthoDB" id="1826980at2"/>
<feature type="compositionally biased region" description="Pro residues" evidence="3">
    <location>
        <begin position="379"/>
        <end position="388"/>
    </location>
</feature>
<feature type="region of interest" description="Disordered" evidence="3">
    <location>
        <begin position="354"/>
        <end position="404"/>
    </location>
</feature>
<organism evidence="5 6">
    <name type="scientific">Thalassorhabdomicrobium marinisediminis</name>
    <dbReference type="NCBI Taxonomy" id="2170577"/>
    <lineage>
        <taxon>Bacteria</taxon>
        <taxon>Pseudomonadati</taxon>
        <taxon>Pseudomonadota</taxon>
        <taxon>Alphaproteobacteria</taxon>
        <taxon>Rhodobacterales</taxon>
        <taxon>Paracoccaceae</taxon>
        <taxon>Thalassorhabdomicrobium</taxon>
    </lineage>
</organism>
<accession>A0A2T7FTF5</accession>
<dbReference type="Pfam" id="PF03389">
    <property type="entry name" value="MobA_MobL"/>
    <property type="match status" value="1"/>
</dbReference>
<feature type="region of interest" description="Disordered" evidence="3">
    <location>
        <begin position="235"/>
        <end position="267"/>
    </location>
</feature>
<keyword evidence="6" id="KW-1185">Reference proteome</keyword>
<name>A0A2T7FTF5_9RHOB</name>
<evidence type="ECO:0000256" key="3">
    <source>
        <dbReference type="SAM" id="MobiDB-lite"/>
    </source>
</evidence>
<gene>
    <name evidence="5" type="ORF">DC363_15095</name>
</gene>
<comment type="caution">
    <text evidence="5">The sequence shown here is derived from an EMBL/GenBank/DDBJ whole genome shotgun (WGS) entry which is preliminary data.</text>
</comment>
<feature type="domain" description="MobA/MobL protein" evidence="4">
    <location>
        <begin position="19"/>
        <end position="249"/>
    </location>
</feature>
<evidence type="ECO:0000313" key="6">
    <source>
        <dbReference type="Proteomes" id="UP000244817"/>
    </source>
</evidence>
<evidence type="ECO:0000259" key="4">
    <source>
        <dbReference type="Pfam" id="PF03389"/>
    </source>
</evidence>
<feature type="region of interest" description="Disordered" evidence="3">
    <location>
        <begin position="294"/>
        <end position="328"/>
    </location>
</feature>
<keyword evidence="2" id="KW-0184">Conjugation</keyword>
<dbReference type="Gene3D" id="3.30.930.30">
    <property type="match status" value="1"/>
</dbReference>
<feature type="compositionally biased region" description="Basic and acidic residues" evidence="3">
    <location>
        <begin position="254"/>
        <end position="267"/>
    </location>
</feature>
<dbReference type="InterPro" id="IPR005053">
    <property type="entry name" value="MobA_MobL"/>
</dbReference>